<gene>
    <name evidence="10" type="ORF">HNP71_002001</name>
</gene>
<comment type="caution">
    <text evidence="10">The sequence shown here is derived from an EMBL/GenBank/DDBJ whole genome shotgun (WGS) entry which is preliminary data.</text>
</comment>
<evidence type="ECO:0000256" key="1">
    <source>
        <dbReference type="ARBA" id="ARBA00004117"/>
    </source>
</evidence>
<dbReference type="Pfam" id="PF06429">
    <property type="entry name" value="Flg_bbr_C"/>
    <property type="match status" value="1"/>
</dbReference>
<dbReference type="EMBL" id="JACHFJ010000009">
    <property type="protein sequence ID" value="MBB5373736.1"/>
    <property type="molecule type" value="Genomic_DNA"/>
</dbReference>
<evidence type="ECO:0000313" key="11">
    <source>
        <dbReference type="Proteomes" id="UP000553706"/>
    </source>
</evidence>
<comment type="subcellular location">
    <subcellularLocation>
        <location evidence="1 6">Bacterial flagellum basal body</location>
    </subcellularLocation>
</comment>
<protein>
    <recommendedName>
        <fullName evidence="5 6">Flagellar basal-body rod protein FlgF</fullName>
    </recommendedName>
</protein>
<comment type="subunit">
    <text evidence="4 6">The basal body constitutes a major portion of the flagellar organelle and consists of five rings (E,L,P,S, and M) mounted on a central rod. The rod consists of about 26 subunits of FlgG in the distal portion, and FlgB, FlgC and FlgF are thought to build up the proximal portion of the rod with about 6 subunits each.</text>
</comment>
<dbReference type="NCBIfam" id="TIGR03506">
    <property type="entry name" value="FlgEFG_subfam"/>
    <property type="match status" value="1"/>
</dbReference>
<evidence type="ECO:0000256" key="4">
    <source>
        <dbReference type="ARBA" id="ARBA00038560"/>
    </source>
</evidence>
<dbReference type="GO" id="GO:0030694">
    <property type="term" value="C:bacterial-type flagellum basal body, rod"/>
    <property type="evidence" value="ECO:0007669"/>
    <property type="project" value="UniProtKB-UniRule"/>
</dbReference>
<comment type="similarity">
    <text evidence="2 6">Belongs to the flagella basal body rod proteins family.</text>
</comment>
<keyword evidence="10" id="KW-0282">Flagellum</keyword>
<dbReference type="InterPro" id="IPR010930">
    <property type="entry name" value="Flg_bb/hook_C_dom"/>
</dbReference>
<dbReference type="PANTHER" id="PTHR30435:SF18">
    <property type="entry name" value="FLAGELLAR BASAL-BODY ROD PROTEIN FLGF"/>
    <property type="match status" value="1"/>
</dbReference>
<keyword evidence="11" id="KW-1185">Reference proteome</keyword>
<dbReference type="Proteomes" id="UP000553706">
    <property type="component" value="Unassembled WGS sequence"/>
</dbReference>
<evidence type="ECO:0000259" key="9">
    <source>
        <dbReference type="Pfam" id="PF22692"/>
    </source>
</evidence>
<keyword evidence="3 6" id="KW-0975">Bacterial flagellum</keyword>
<dbReference type="InterPro" id="IPR053967">
    <property type="entry name" value="LlgE_F_G-like_D1"/>
</dbReference>
<evidence type="ECO:0000256" key="6">
    <source>
        <dbReference type="RuleBase" id="RU362116"/>
    </source>
</evidence>
<dbReference type="Pfam" id="PF22692">
    <property type="entry name" value="LlgE_F_G_D1"/>
    <property type="match status" value="1"/>
</dbReference>
<dbReference type="SUPFAM" id="SSF117143">
    <property type="entry name" value="Flagellar hook protein flgE"/>
    <property type="match status" value="1"/>
</dbReference>
<proteinExistence type="inferred from homology"/>
<organism evidence="10 11">
    <name type="scientific">Acidocella aromatica</name>
    <dbReference type="NCBI Taxonomy" id="1303579"/>
    <lineage>
        <taxon>Bacteria</taxon>
        <taxon>Pseudomonadati</taxon>
        <taxon>Pseudomonadota</taxon>
        <taxon>Alphaproteobacteria</taxon>
        <taxon>Acetobacterales</taxon>
        <taxon>Acidocellaceae</taxon>
        <taxon>Acidocella</taxon>
    </lineage>
</organism>
<dbReference type="InterPro" id="IPR037925">
    <property type="entry name" value="FlgE/F/G-like"/>
</dbReference>
<keyword evidence="10" id="KW-0966">Cell projection</keyword>
<dbReference type="Pfam" id="PF00460">
    <property type="entry name" value="Flg_bb_rod"/>
    <property type="match status" value="1"/>
</dbReference>
<feature type="domain" description="Flagellar basal body rod protein N-terminal" evidence="7">
    <location>
        <begin position="6"/>
        <end position="35"/>
    </location>
</feature>
<accession>A0A840VDF7</accession>
<dbReference type="AlphaFoldDB" id="A0A840VDF7"/>
<sequence>MQTDSLYTGMAGLQSITARMQAMASNLANAQTPGYAAVQAMTEASLYQGTNAPAGGDATALTPGPDLTQGALNRTGDPMNVALSGDSWLQVQTGNGTALTRNGTMQVSSDGILTDSAGNPILSTGGQPISLPQLSKLEIGMDGTVSGVPLSNPSGPAQTYGQIGLVSTPSGTLTPLSGSLYSPPAGVTLTPSTNGTLHQGYLNDSNADPTQSMIEMIDSSRSYQLQTDMMKTQSSAAQGLNTLLAQG</sequence>
<evidence type="ECO:0000256" key="2">
    <source>
        <dbReference type="ARBA" id="ARBA00009677"/>
    </source>
</evidence>
<name>A0A840VDF7_9PROT</name>
<evidence type="ECO:0000256" key="3">
    <source>
        <dbReference type="ARBA" id="ARBA00023143"/>
    </source>
</evidence>
<evidence type="ECO:0000313" key="10">
    <source>
        <dbReference type="EMBL" id="MBB5373736.1"/>
    </source>
</evidence>
<dbReference type="PANTHER" id="PTHR30435">
    <property type="entry name" value="FLAGELLAR PROTEIN"/>
    <property type="match status" value="1"/>
</dbReference>
<evidence type="ECO:0000259" key="8">
    <source>
        <dbReference type="Pfam" id="PF06429"/>
    </source>
</evidence>
<dbReference type="InterPro" id="IPR001444">
    <property type="entry name" value="Flag_bb_rod_N"/>
</dbReference>
<keyword evidence="10" id="KW-0969">Cilium</keyword>
<dbReference type="GO" id="GO:0071978">
    <property type="term" value="P:bacterial-type flagellum-dependent swarming motility"/>
    <property type="evidence" value="ECO:0007669"/>
    <property type="project" value="TreeGrafter"/>
</dbReference>
<reference evidence="10 11" key="1">
    <citation type="submission" date="2020-08" db="EMBL/GenBank/DDBJ databases">
        <title>Genomic Encyclopedia of Type Strains, Phase IV (KMG-IV): sequencing the most valuable type-strain genomes for metagenomic binning, comparative biology and taxonomic classification.</title>
        <authorList>
            <person name="Goeker M."/>
        </authorList>
    </citation>
    <scope>NUCLEOTIDE SEQUENCE [LARGE SCALE GENOMIC DNA]</scope>
    <source>
        <strain evidence="10 11">DSM 27026</strain>
    </source>
</reference>
<evidence type="ECO:0000259" key="7">
    <source>
        <dbReference type="Pfam" id="PF00460"/>
    </source>
</evidence>
<feature type="domain" description="Flagellar hook protein FlgE/F/G-like D1" evidence="9">
    <location>
        <begin position="82"/>
        <end position="146"/>
    </location>
</feature>
<dbReference type="RefSeq" id="WP_183266756.1">
    <property type="nucleotide sequence ID" value="NZ_JACHFJ010000009.1"/>
</dbReference>
<evidence type="ECO:0000256" key="5">
    <source>
        <dbReference type="ARBA" id="ARBA00040228"/>
    </source>
</evidence>
<feature type="domain" description="Flagellar basal-body/hook protein C-terminal" evidence="8">
    <location>
        <begin position="199"/>
        <end position="243"/>
    </location>
</feature>
<dbReference type="InterPro" id="IPR020013">
    <property type="entry name" value="Flagellar_FlgE/F/G"/>
</dbReference>